<name>C1E5M2_MICCC</name>
<keyword evidence="3" id="KW-1185">Reference proteome</keyword>
<organism evidence="2 3">
    <name type="scientific">Micromonas commoda (strain RCC299 / NOUM17 / CCMP2709)</name>
    <name type="common">Picoplanktonic green alga</name>
    <dbReference type="NCBI Taxonomy" id="296587"/>
    <lineage>
        <taxon>Eukaryota</taxon>
        <taxon>Viridiplantae</taxon>
        <taxon>Chlorophyta</taxon>
        <taxon>Mamiellophyceae</taxon>
        <taxon>Mamiellales</taxon>
        <taxon>Mamiellaceae</taxon>
        <taxon>Micromonas</taxon>
    </lineage>
</organism>
<dbReference type="KEGG" id="mis:MICPUN_58365"/>
<gene>
    <name evidence="2" type="ORF">MICPUN_58365</name>
</gene>
<dbReference type="InParanoid" id="C1E5M2"/>
<dbReference type="AlphaFoldDB" id="C1E5M2"/>
<evidence type="ECO:0000313" key="2">
    <source>
        <dbReference type="EMBL" id="ACO63658.1"/>
    </source>
</evidence>
<proteinExistence type="predicted"/>
<dbReference type="RefSeq" id="XP_002502400.1">
    <property type="nucleotide sequence ID" value="XM_002502354.1"/>
</dbReference>
<sequence length="235" mass="23802">MTPDPDTLAKQREQLAKRRALRASIPEEAALEAAAAATAAGSPAVSSRGSSEGAAIAEAAAAMAAGDPTHPATLFASFSARDAGERAASSRAAAAAAAYHQADEDAHRLAVAVVDPVSAPVSDVAAQTDPPPPAPPRVVPIHDPPTVDVFAAVVLGLLVVGVVACACVFPAQGARDARGDARRWETTLAAWSIANDLPRVASLEGFYAGAAKGARGIEAYLPPTETRDEDGRTNG</sequence>
<keyword evidence="1" id="KW-0472">Membrane</keyword>
<feature type="transmembrane region" description="Helical" evidence="1">
    <location>
        <begin position="149"/>
        <end position="169"/>
    </location>
</feature>
<dbReference type="EMBL" id="CP001326">
    <property type="protein sequence ID" value="ACO63658.1"/>
    <property type="molecule type" value="Genomic_DNA"/>
</dbReference>
<keyword evidence="1" id="KW-1133">Transmembrane helix</keyword>
<dbReference type="Proteomes" id="UP000002009">
    <property type="component" value="Chromosome 5"/>
</dbReference>
<keyword evidence="1" id="KW-0812">Transmembrane</keyword>
<protein>
    <submittedName>
        <fullName evidence="2">Uncharacterized protein</fullName>
    </submittedName>
</protein>
<reference evidence="2 3" key="1">
    <citation type="journal article" date="2009" name="Science">
        <title>Green evolution and dynamic adaptations revealed by genomes of the marine picoeukaryotes Micromonas.</title>
        <authorList>
            <person name="Worden A.Z."/>
            <person name="Lee J.H."/>
            <person name="Mock T."/>
            <person name="Rouze P."/>
            <person name="Simmons M.P."/>
            <person name="Aerts A.L."/>
            <person name="Allen A.E."/>
            <person name="Cuvelier M.L."/>
            <person name="Derelle E."/>
            <person name="Everett M.V."/>
            <person name="Foulon E."/>
            <person name="Grimwood J."/>
            <person name="Gundlach H."/>
            <person name="Henrissat B."/>
            <person name="Napoli C."/>
            <person name="McDonald S.M."/>
            <person name="Parker M.S."/>
            <person name="Rombauts S."/>
            <person name="Salamov A."/>
            <person name="Von Dassow P."/>
            <person name="Badger J.H."/>
            <person name="Coutinho P.M."/>
            <person name="Demir E."/>
            <person name="Dubchak I."/>
            <person name="Gentemann C."/>
            <person name="Eikrem W."/>
            <person name="Gready J.E."/>
            <person name="John U."/>
            <person name="Lanier W."/>
            <person name="Lindquist E.A."/>
            <person name="Lucas S."/>
            <person name="Mayer K.F."/>
            <person name="Moreau H."/>
            <person name="Not F."/>
            <person name="Otillar R."/>
            <person name="Panaud O."/>
            <person name="Pangilinan J."/>
            <person name="Paulsen I."/>
            <person name="Piegu B."/>
            <person name="Poliakov A."/>
            <person name="Robbens S."/>
            <person name="Schmutz J."/>
            <person name="Toulza E."/>
            <person name="Wyss T."/>
            <person name="Zelensky A."/>
            <person name="Zhou K."/>
            <person name="Armbrust E.V."/>
            <person name="Bhattacharya D."/>
            <person name="Goodenough U.W."/>
            <person name="Van de Peer Y."/>
            <person name="Grigoriev I.V."/>
        </authorList>
    </citation>
    <scope>NUCLEOTIDE SEQUENCE [LARGE SCALE GENOMIC DNA]</scope>
    <source>
        <strain evidence="3">RCC299 / NOUM17</strain>
    </source>
</reference>
<accession>C1E5M2</accession>
<evidence type="ECO:0000313" key="3">
    <source>
        <dbReference type="Proteomes" id="UP000002009"/>
    </source>
</evidence>
<evidence type="ECO:0000256" key="1">
    <source>
        <dbReference type="SAM" id="Phobius"/>
    </source>
</evidence>
<dbReference type="GeneID" id="8243308"/>